<dbReference type="InterPro" id="IPR008551">
    <property type="entry name" value="TANGO2"/>
</dbReference>
<evidence type="ECO:0000313" key="2">
    <source>
        <dbReference type="Proteomes" id="UP000326565"/>
    </source>
</evidence>
<dbReference type="Pfam" id="PF05742">
    <property type="entry name" value="TANGO2"/>
    <property type="match status" value="1"/>
</dbReference>
<dbReference type="EMBL" id="ML732333">
    <property type="protein sequence ID" value="KAB8069621.1"/>
    <property type="molecule type" value="Genomic_DNA"/>
</dbReference>
<gene>
    <name evidence="1" type="ORF">BDV29DRAFT_182393</name>
</gene>
<dbReference type="PANTHER" id="PTHR17985">
    <property type="entry name" value="SER/THR-RICH PROTEIN T10 IN DGCR REGION"/>
    <property type="match status" value="1"/>
</dbReference>
<proteinExistence type="predicted"/>
<dbReference type="OrthoDB" id="191601at2759"/>
<dbReference type="GO" id="GO:0005794">
    <property type="term" value="C:Golgi apparatus"/>
    <property type="evidence" value="ECO:0007669"/>
    <property type="project" value="TreeGrafter"/>
</dbReference>
<reference evidence="1 2" key="1">
    <citation type="submission" date="2019-04" db="EMBL/GenBank/DDBJ databases">
        <title>Friends and foes A comparative genomics study of 23 Aspergillus species from section Flavi.</title>
        <authorList>
            <consortium name="DOE Joint Genome Institute"/>
            <person name="Kjaerbolling I."/>
            <person name="Vesth T."/>
            <person name="Frisvad J.C."/>
            <person name="Nybo J.L."/>
            <person name="Theobald S."/>
            <person name="Kildgaard S."/>
            <person name="Isbrandt T."/>
            <person name="Kuo A."/>
            <person name="Sato A."/>
            <person name="Lyhne E.K."/>
            <person name="Kogle M.E."/>
            <person name="Wiebenga A."/>
            <person name="Kun R.S."/>
            <person name="Lubbers R.J."/>
            <person name="Makela M.R."/>
            <person name="Barry K."/>
            <person name="Chovatia M."/>
            <person name="Clum A."/>
            <person name="Daum C."/>
            <person name="Haridas S."/>
            <person name="He G."/>
            <person name="LaButti K."/>
            <person name="Lipzen A."/>
            <person name="Mondo S."/>
            <person name="Riley R."/>
            <person name="Salamov A."/>
            <person name="Simmons B.A."/>
            <person name="Magnuson J.K."/>
            <person name="Henrissat B."/>
            <person name="Mortensen U.H."/>
            <person name="Larsen T.O."/>
            <person name="Devries R.P."/>
            <person name="Grigoriev I.V."/>
            <person name="Machida M."/>
            <person name="Baker S.E."/>
            <person name="Andersen M.R."/>
        </authorList>
    </citation>
    <scope>NUCLEOTIDE SEQUENCE [LARGE SCALE GENOMIC DNA]</scope>
    <source>
        <strain evidence="1 2">CBS 151.66</strain>
    </source>
</reference>
<dbReference type="AlphaFoldDB" id="A0A5N5WM47"/>
<protein>
    <submittedName>
        <fullName evidence="1">NRDE protein-domain-containing protein</fullName>
    </submittedName>
</protein>
<name>A0A5N5WM47_9EURO</name>
<dbReference type="GO" id="GO:0007030">
    <property type="term" value="P:Golgi organization"/>
    <property type="evidence" value="ECO:0007669"/>
    <property type="project" value="TreeGrafter"/>
</dbReference>
<keyword evidence="2" id="KW-1185">Reference proteome</keyword>
<dbReference type="Proteomes" id="UP000326565">
    <property type="component" value="Unassembled WGS sequence"/>
</dbReference>
<sequence length="321" mass="35323">MCIALISTAHPSYSLVIIDNRDEYLHRPTSPANWWPEPNSNILGGRDLARATQGTWMGVTKEGKVAVLTNYREDTSEKATGTQSRGAIVNGWLTVAPEPRQSTRNFAQSMVASATARNVGGFSLLCGYVNEPLAVISNRSSNMDQVTWLASQKGQTVGLSNTHFDDRSWPKIIDGEKLMDEAIQAHVGAGEDEDGLIDRLLRLLSTNTLPEVSEDATAEDYLPHFRKSIFIPLLGAKDEPARSAEGVAAACVEKAKTRTKQGDELDQSYLHGAYGTQKQTIILVSNNGRVRYYERTLYDNEVNAIPLGEGDRSYEFQVTQS</sequence>
<accession>A0A5N5WM47</accession>
<organism evidence="1 2">
    <name type="scientific">Aspergillus leporis</name>
    <dbReference type="NCBI Taxonomy" id="41062"/>
    <lineage>
        <taxon>Eukaryota</taxon>
        <taxon>Fungi</taxon>
        <taxon>Dikarya</taxon>
        <taxon>Ascomycota</taxon>
        <taxon>Pezizomycotina</taxon>
        <taxon>Eurotiomycetes</taxon>
        <taxon>Eurotiomycetidae</taxon>
        <taxon>Eurotiales</taxon>
        <taxon>Aspergillaceae</taxon>
        <taxon>Aspergillus</taxon>
        <taxon>Aspergillus subgen. Circumdati</taxon>
    </lineage>
</organism>
<dbReference type="PANTHER" id="PTHR17985:SF8">
    <property type="entry name" value="TRANSPORT AND GOLGI ORGANIZATION PROTEIN 2 HOMOLOG"/>
    <property type="match status" value="1"/>
</dbReference>
<dbReference type="GO" id="GO:0009306">
    <property type="term" value="P:protein secretion"/>
    <property type="evidence" value="ECO:0007669"/>
    <property type="project" value="TreeGrafter"/>
</dbReference>
<evidence type="ECO:0000313" key="1">
    <source>
        <dbReference type="EMBL" id="KAB8069621.1"/>
    </source>
</evidence>